<proteinExistence type="predicted"/>
<accession>J3LI86</accession>
<dbReference type="AlphaFoldDB" id="J3LI86"/>
<name>J3LI86_ORYBR</name>
<sequence length="64" mass="7216">LKCQHEVLIGFFAYCVRLAASHNVSNEKIVMQLMILCCLRSMLCSAIPHQASNFSLFSITILAW</sequence>
<evidence type="ECO:0000313" key="1">
    <source>
        <dbReference type="EnsemblPlants" id="OB02G43530.1"/>
    </source>
</evidence>
<reference evidence="1" key="1">
    <citation type="submission" date="2013-04" db="UniProtKB">
        <authorList>
            <consortium name="EnsemblPlants"/>
        </authorList>
    </citation>
    <scope>IDENTIFICATION</scope>
</reference>
<keyword evidence="2" id="KW-1185">Reference proteome</keyword>
<evidence type="ECO:0000313" key="2">
    <source>
        <dbReference type="Proteomes" id="UP000006038"/>
    </source>
</evidence>
<organism evidence="1">
    <name type="scientific">Oryza brachyantha</name>
    <name type="common">malo sina</name>
    <dbReference type="NCBI Taxonomy" id="4533"/>
    <lineage>
        <taxon>Eukaryota</taxon>
        <taxon>Viridiplantae</taxon>
        <taxon>Streptophyta</taxon>
        <taxon>Embryophyta</taxon>
        <taxon>Tracheophyta</taxon>
        <taxon>Spermatophyta</taxon>
        <taxon>Magnoliopsida</taxon>
        <taxon>Liliopsida</taxon>
        <taxon>Poales</taxon>
        <taxon>Poaceae</taxon>
        <taxon>BOP clade</taxon>
        <taxon>Oryzoideae</taxon>
        <taxon>Oryzeae</taxon>
        <taxon>Oryzinae</taxon>
        <taxon>Oryza</taxon>
    </lineage>
</organism>
<dbReference type="EnsemblPlants" id="OB02G43530.1">
    <property type="protein sequence ID" value="OB02G43530.1"/>
    <property type="gene ID" value="OB02G43530"/>
</dbReference>
<dbReference type="Gramene" id="OB02G43530.1">
    <property type="protein sequence ID" value="OB02G43530.1"/>
    <property type="gene ID" value="OB02G43530"/>
</dbReference>
<dbReference type="Proteomes" id="UP000006038">
    <property type="component" value="Unassembled WGS sequence"/>
</dbReference>
<protein>
    <submittedName>
        <fullName evidence="1">Uncharacterized protein</fullName>
    </submittedName>
</protein>
<dbReference type="HOGENOM" id="CLU_2874525_0_0_1"/>